<dbReference type="InterPro" id="IPR000835">
    <property type="entry name" value="HTH_MarR-typ"/>
</dbReference>
<dbReference type="GO" id="GO:0006950">
    <property type="term" value="P:response to stress"/>
    <property type="evidence" value="ECO:0007669"/>
    <property type="project" value="TreeGrafter"/>
</dbReference>
<evidence type="ECO:0000259" key="1">
    <source>
        <dbReference type="PROSITE" id="PS50995"/>
    </source>
</evidence>
<dbReference type="InterPro" id="IPR036390">
    <property type="entry name" value="WH_DNA-bd_sf"/>
</dbReference>
<dbReference type="Proteomes" id="UP000664417">
    <property type="component" value="Unassembled WGS sequence"/>
</dbReference>
<dbReference type="RefSeq" id="WP_207860066.1">
    <property type="nucleotide sequence ID" value="NZ_JAFREP010000015.1"/>
</dbReference>
<dbReference type="PANTHER" id="PTHR33164:SF89">
    <property type="entry name" value="MARR FAMILY REGULATORY PROTEIN"/>
    <property type="match status" value="1"/>
</dbReference>
<gene>
    <name evidence="2" type="ORF">J3U88_16690</name>
</gene>
<dbReference type="GO" id="GO:0003700">
    <property type="term" value="F:DNA-binding transcription factor activity"/>
    <property type="evidence" value="ECO:0007669"/>
    <property type="project" value="InterPro"/>
</dbReference>
<dbReference type="SUPFAM" id="SSF46785">
    <property type="entry name" value="Winged helix' DNA-binding domain"/>
    <property type="match status" value="1"/>
</dbReference>
<dbReference type="EMBL" id="JAFREP010000015">
    <property type="protein sequence ID" value="MBO1320115.1"/>
    <property type="molecule type" value="Genomic_DNA"/>
</dbReference>
<evidence type="ECO:0000313" key="2">
    <source>
        <dbReference type="EMBL" id="MBO1320115.1"/>
    </source>
</evidence>
<dbReference type="Pfam" id="PF12802">
    <property type="entry name" value="MarR_2"/>
    <property type="match status" value="1"/>
</dbReference>
<dbReference type="AlphaFoldDB" id="A0A8J7Q907"/>
<feature type="domain" description="HTH marR-type" evidence="1">
    <location>
        <begin position="6"/>
        <end position="138"/>
    </location>
</feature>
<keyword evidence="3" id="KW-1185">Reference proteome</keyword>
<evidence type="ECO:0000313" key="3">
    <source>
        <dbReference type="Proteomes" id="UP000664417"/>
    </source>
</evidence>
<sequence length="163" mass="18136">MEETKCDEVLMNLRKIIRAVDLSSKKLARDFGLTGPQALILAEVRKSGGLPVSVLAERVTLSHATVTDILNRLAKRALVTRTRDQVDKRRQLVSITEEGLALLASAPTSLQKRFVERYEMLPNWEQSMILASLERVAHLMNAEDLDAAPMLTSGAVNRLETEV</sequence>
<dbReference type="Gene3D" id="1.10.10.10">
    <property type="entry name" value="Winged helix-like DNA-binding domain superfamily/Winged helix DNA-binding domain"/>
    <property type="match status" value="1"/>
</dbReference>
<dbReference type="PANTHER" id="PTHR33164">
    <property type="entry name" value="TRANSCRIPTIONAL REGULATOR, MARR FAMILY"/>
    <property type="match status" value="1"/>
</dbReference>
<accession>A0A8J7Q907</accession>
<reference evidence="2" key="1">
    <citation type="submission" date="2021-03" db="EMBL/GenBank/DDBJ databases">
        <authorList>
            <person name="Wang G."/>
        </authorList>
    </citation>
    <scope>NUCLEOTIDE SEQUENCE</scope>
    <source>
        <strain evidence="2">KCTC 12899</strain>
    </source>
</reference>
<comment type="caution">
    <text evidence="2">The sequence shown here is derived from an EMBL/GenBank/DDBJ whole genome shotgun (WGS) entry which is preliminary data.</text>
</comment>
<dbReference type="SMART" id="SM00347">
    <property type="entry name" value="HTH_MARR"/>
    <property type="match status" value="1"/>
</dbReference>
<dbReference type="InterPro" id="IPR039422">
    <property type="entry name" value="MarR/SlyA-like"/>
</dbReference>
<protein>
    <submittedName>
        <fullName evidence="2">MarR family transcriptional regulator</fullName>
    </submittedName>
</protein>
<organism evidence="2 3">
    <name type="scientific">Acanthopleuribacter pedis</name>
    <dbReference type="NCBI Taxonomy" id="442870"/>
    <lineage>
        <taxon>Bacteria</taxon>
        <taxon>Pseudomonadati</taxon>
        <taxon>Acidobacteriota</taxon>
        <taxon>Holophagae</taxon>
        <taxon>Acanthopleuribacterales</taxon>
        <taxon>Acanthopleuribacteraceae</taxon>
        <taxon>Acanthopleuribacter</taxon>
    </lineage>
</organism>
<name>A0A8J7Q907_9BACT</name>
<dbReference type="InterPro" id="IPR036388">
    <property type="entry name" value="WH-like_DNA-bd_sf"/>
</dbReference>
<dbReference type="PROSITE" id="PS50995">
    <property type="entry name" value="HTH_MARR_2"/>
    <property type="match status" value="1"/>
</dbReference>
<proteinExistence type="predicted"/>